<dbReference type="EMBL" id="MNCJ02000321">
    <property type="protein sequence ID" value="KAF5801219.1"/>
    <property type="molecule type" value="Genomic_DNA"/>
</dbReference>
<organism evidence="3 4">
    <name type="scientific">Helianthus annuus</name>
    <name type="common">Common sunflower</name>
    <dbReference type="NCBI Taxonomy" id="4232"/>
    <lineage>
        <taxon>Eukaryota</taxon>
        <taxon>Viridiplantae</taxon>
        <taxon>Streptophyta</taxon>
        <taxon>Embryophyta</taxon>
        <taxon>Tracheophyta</taxon>
        <taxon>Spermatophyta</taxon>
        <taxon>Magnoliopsida</taxon>
        <taxon>eudicotyledons</taxon>
        <taxon>Gunneridae</taxon>
        <taxon>Pentapetalae</taxon>
        <taxon>asterids</taxon>
        <taxon>campanulids</taxon>
        <taxon>Asterales</taxon>
        <taxon>Asteraceae</taxon>
        <taxon>Asteroideae</taxon>
        <taxon>Heliantheae alliance</taxon>
        <taxon>Heliantheae</taxon>
        <taxon>Helianthus</taxon>
    </lineage>
</organism>
<accession>A0A9K3IQQ1</accession>
<evidence type="ECO:0000259" key="2">
    <source>
        <dbReference type="Pfam" id="PF20167"/>
    </source>
</evidence>
<proteinExistence type="predicted"/>
<evidence type="ECO:0000313" key="3">
    <source>
        <dbReference type="EMBL" id="KAF5801219.1"/>
    </source>
</evidence>
<dbReference type="OrthoDB" id="1835302at2759"/>
<feature type="domain" description="Putative plant transposon protein" evidence="2">
    <location>
        <begin position="134"/>
        <end position="330"/>
    </location>
</feature>
<feature type="compositionally biased region" description="Acidic residues" evidence="1">
    <location>
        <begin position="39"/>
        <end position="50"/>
    </location>
</feature>
<sequence length="578" mass="67870">MGRSKELPGGKGKKKAEALSARVSKRRKKPTVIEHSDPGDSDFDPMDEGNETNQRAQEGEEGNHELELVFEADGLPRWKKSERLSRFPEEWRAPLYKKKIAKSKQGRKKLFLCERKVNLEEFGRFGVTECFDRLGWREFLDFNYEGKQEVYMDEILEWMSTLEKKENGSPDKTELVGFVNGKKVVLSFAILRKYAKYDTRATNGDPYEFPSDDTLAVEEAKEEKWISMIKKLFDVPFDTDIPSWPLWKENLHVFPRLLHSFVIANVMPRTSDTDRVRLYEVMILYALITGSPKLSARHLIMYNIWESRERQAKKTIPHCRLLSKMLLKQGAIQMGVRGEKVPQNPIKMSTFCRNSLWTYELRRKMHRLKVDRTDQFLEAPRSDVEDEEEESEEEQVGGRKGRIQVMPEPVVTGFPPELHGSLYYKHLHEVMTQARPDEFFSWEKSTRLMYDRQTQGLEEDRVFRKAMMYQLENFRNQNWLHQENIRHDHDYARGWEYTERPMPRDWKDPEMFPYEVTQQMPRYPQSMPSEWVPPHPPAPPEQGSSSSSSTDPHGVVALIRDMYQCTFGPPYPPPPYDG</sequence>
<dbReference type="Gramene" id="mRNA:HanXRQr2_Chr06g0245521">
    <property type="protein sequence ID" value="CDS:HanXRQr2_Chr06g0245521.1"/>
    <property type="gene ID" value="HanXRQr2_Chr06g0245521"/>
</dbReference>
<dbReference type="AlphaFoldDB" id="A0A9K3IQQ1"/>
<gene>
    <name evidence="3" type="ORF">HanXRQr2_Chr06g0245521</name>
</gene>
<keyword evidence="4" id="KW-1185">Reference proteome</keyword>
<feature type="region of interest" description="Disordered" evidence="1">
    <location>
        <begin position="379"/>
        <end position="400"/>
    </location>
</feature>
<evidence type="ECO:0000256" key="1">
    <source>
        <dbReference type="SAM" id="MobiDB-lite"/>
    </source>
</evidence>
<reference evidence="3" key="1">
    <citation type="journal article" date="2017" name="Nature">
        <title>The sunflower genome provides insights into oil metabolism, flowering and Asterid evolution.</title>
        <authorList>
            <person name="Badouin H."/>
            <person name="Gouzy J."/>
            <person name="Grassa C.J."/>
            <person name="Murat F."/>
            <person name="Staton S.E."/>
            <person name="Cottret L."/>
            <person name="Lelandais-Briere C."/>
            <person name="Owens G.L."/>
            <person name="Carrere S."/>
            <person name="Mayjonade B."/>
            <person name="Legrand L."/>
            <person name="Gill N."/>
            <person name="Kane N.C."/>
            <person name="Bowers J.E."/>
            <person name="Hubner S."/>
            <person name="Bellec A."/>
            <person name="Berard A."/>
            <person name="Berges H."/>
            <person name="Blanchet N."/>
            <person name="Boniface M.C."/>
            <person name="Brunel D."/>
            <person name="Catrice O."/>
            <person name="Chaidir N."/>
            <person name="Claudel C."/>
            <person name="Donnadieu C."/>
            <person name="Faraut T."/>
            <person name="Fievet G."/>
            <person name="Helmstetter N."/>
            <person name="King M."/>
            <person name="Knapp S.J."/>
            <person name="Lai Z."/>
            <person name="Le Paslier M.C."/>
            <person name="Lippi Y."/>
            <person name="Lorenzon L."/>
            <person name="Mandel J.R."/>
            <person name="Marage G."/>
            <person name="Marchand G."/>
            <person name="Marquand E."/>
            <person name="Bret-Mestries E."/>
            <person name="Morien E."/>
            <person name="Nambeesan S."/>
            <person name="Nguyen T."/>
            <person name="Pegot-Espagnet P."/>
            <person name="Pouilly N."/>
            <person name="Raftis F."/>
            <person name="Sallet E."/>
            <person name="Schiex T."/>
            <person name="Thomas J."/>
            <person name="Vandecasteele C."/>
            <person name="Vares D."/>
            <person name="Vear F."/>
            <person name="Vautrin S."/>
            <person name="Crespi M."/>
            <person name="Mangin B."/>
            <person name="Burke J.M."/>
            <person name="Salse J."/>
            <person name="Munos S."/>
            <person name="Vincourt P."/>
            <person name="Rieseberg L.H."/>
            <person name="Langlade N.B."/>
        </authorList>
    </citation>
    <scope>NUCLEOTIDE SEQUENCE</scope>
    <source>
        <tissue evidence="3">Leaves</tissue>
    </source>
</reference>
<feature type="compositionally biased region" description="Pro residues" evidence="1">
    <location>
        <begin position="531"/>
        <end position="540"/>
    </location>
</feature>
<comment type="caution">
    <text evidence="3">The sequence shown here is derived from an EMBL/GenBank/DDBJ whole genome shotgun (WGS) entry which is preliminary data.</text>
</comment>
<reference evidence="3" key="2">
    <citation type="submission" date="2020-06" db="EMBL/GenBank/DDBJ databases">
        <title>Helianthus annuus Genome sequencing and assembly Release 2.</title>
        <authorList>
            <person name="Gouzy J."/>
            <person name="Langlade N."/>
            <person name="Munos S."/>
        </authorList>
    </citation>
    <scope>NUCLEOTIDE SEQUENCE</scope>
    <source>
        <tissue evidence="3">Leaves</tissue>
    </source>
</reference>
<evidence type="ECO:0000313" key="4">
    <source>
        <dbReference type="Proteomes" id="UP000215914"/>
    </source>
</evidence>
<protein>
    <recommendedName>
        <fullName evidence="2">Putative plant transposon protein domain-containing protein</fullName>
    </recommendedName>
</protein>
<dbReference type="InterPro" id="IPR046796">
    <property type="entry name" value="Transposase_32_dom"/>
</dbReference>
<dbReference type="Pfam" id="PF20167">
    <property type="entry name" value="Transposase_32"/>
    <property type="match status" value="1"/>
</dbReference>
<name>A0A9K3IQQ1_HELAN</name>
<feature type="region of interest" description="Disordered" evidence="1">
    <location>
        <begin position="524"/>
        <end position="555"/>
    </location>
</feature>
<feature type="compositionally biased region" description="Acidic residues" evidence="1">
    <location>
        <begin position="384"/>
        <end position="395"/>
    </location>
</feature>
<feature type="region of interest" description="Disordered" evidence="1">
    <location>
        <begin position="1"/>
        <end position="64"/>
    </location>
</feature>
<dbReference type="Proteomes" id="UP000215914">
    <property type="component" value="Unassembled WGS sequence"/>
</dbReference>